<dbReference type="InterPro" id="IPR029044">
    <property type="entry name" value="Nucleotide-diphossugar_trans"/>
</dbReference>
<dbReference type="Gene3D" id="3.90.550.10">
    <property type="entry name" value="Spore Coat Polysaccharide Biosynthesis Protein SpsA, Chain A"/>
    <property type="match status" value="1"/>
</dbReference>
<dbReference type="RefSeq" id="WP_162262358.1">
    <property type="nucleotide sequence ID" value="NZ_AZFY01000033.1"/>
</dbReference>
<evidence type="ECO:0000313" key="3">
    <source>
        <dbReference type="EMBL" id="KRM10287.1"/>
    </source>
</evidence>
<comment type="caution">
    <text evidence="2">The sequence shown here is derived from an EMBL/GenBank/DDBJ whole genome shotgun (WGS) entry which is preliminary data.</text>
</comment>
<evidence type="ECO:0000313" key="5">
    <source>
        <dbReference type="Proteomes" id="UP000051966"/>
    </source>
</evidence>
<dbReference type="Pfam" id="PF00535">
    <property type="entry name" value="Glycos_transf_2"/>
    <property type="match status" value="1"/>
</dbReference>
<dbReference type="PATRIC" id="fig|1423743.5.peg.2225"/>
<protein>
    <recommendedName>
        <fullName evidence="1">Glycosyltransferase 2-like domain-containing protein</fullName>
    </recommendedName>
</protein>
<evidence type="ECO:0000313" key="2">
    <source>
        <dbReference type="EMBL" id="GAF38120.1"/>
    </source>
</evidence>
<dbReference type="PANTHER" id="PTHR22916">
    <property type="entry name" value="GLYCOSYLTRANSFERASE"/>
    <property type="match status" value="1"/>
</dbReference>
<keyword evidence="5" id="KW-1185">Reference proteome</keyword>
<dbReference type="GO" id="GO:0016758">
    <property type="term" value="F:hexosyltransferase activity"/>
    <property type="evidence" value="ECO:0007669"/>
    <property type="project" value="UniProtKB-ARBA"/>
</dbReference>
<feature type="domain" description="Glycosyltransferase 2-like" evidence="1">
    <location>
        <begin position="23"/>
        <end position="156"/>
    </location>
</feature>
<reference evidence="2" key="1">
    <citation type="journal article" date="2014" name="Genome Announc.">
        <title>Draft Genome Sequences of Two Lactobacillus Strains, L. farraginis JCM 14108T and L. composti JCM 14202T, Isolated from Compost of Distilled Shochu Residue.</title>
        <authorList>
            <person name="Yuki M."/>
            <person name="Oshima K."/>
            <person name="Suda W."/>
            <person name="Kitahara M."/>
            <person name="Kitamura K."/>
            <person name="Iida T."/>
            <person name="Hattori M."/>
            <person name="Ohkuma M."/>
        </authorList>
    </citation>
    <scope>NUCLEOTIDE SEQUENCE [LARGE SCALE GENOMIC DNA]</scope>
    <source>
        <strain evidence="2">JCM 14108</strain>
    </source>
</reference>
<name>X0QHP1_9LACO</name>
<dbReference type="STRING" id="1423743.FD41_GL002164"/>
<dbReference type="AlphaFoldDB" id="X0QHP1"/>
<dbReference type="CDD" id="cd00761">
    <property type="entry name" value="Glyco_tranf_GTA_type"/>
    <property type="match status" value="1"/>
</dbReference>
<dbReference type="PANTHER" id="PTHR22916:SF3">
    <property type="entry name" value="UDP-GLCNAC:BETAGAL BETA-1,3-N-ACETYLGLUCOSAMINYLTRANSFERASE-LIKE PROTEIN 1"/>
    <property type="match status" value="1"/>
</dbReference>
<proteinExistence type="predicted"/>
<dbReference type="InterPro" id="IPR001173">
    <property type="entry name" value="Glyco_trans_2-like"/>
</dbReference>
<accession>X0QHP1</accession>
<evidence type="ECO:0000313" key="4">
    <source>
        <dbReference type="Proteomes" id="UP000019488"/>
    </source>
</evidence>
<dbReference type="EMBL" id="BAKI01000077">
    <property type="protein sequence ID" value="GAF38120.1"/>
    <property type="molecule type" value="Genomic_DNA"/>
</dbReference>
<gene>
    <name evidence="3" type="ORF">FD41_GL002164</name>
    <name evidence="2" type="ORF">JCM14108_3224</name>
</gene>
<evidence type="ECO:0000259" key="1">
    <source>
        <dbReference type="Pfam" id="PF00535"/>
    </source>
</evidence>
<reference evidence="3 5" key="2">
    <citation type="journal article" date="2015" name="Genome Announc.">
        <title>Expanding the biotechnology potential of lactobacilli through comparative genomics of 213 strains and associated genera.</title>
        <authorList>
            <person name="Sun Z."/>
            <person name="Harris H.M."/>
            <person name="McCann A."/>
            <person name="Guo C."/>
            <person name="Argimon S."/>
            <person name="Zhang W."/>
            <person name="Yang X."/>
            <person name="Jeffery I.B."/>
            <person name="Cooney J.C."/>
            <person name="Kagawa T.F."/>
            <person name="Liu W."/>
            <person name="Song Y."/>
            <person name="Salvetti E."/>
            <person name="Wrobel A."/>
            <person name="Rasinkangas P."/>
            <person name="Parkhill J."/>
            <person name="Rea M.C."/>
            <person name="O'Sullivan O."/>
            <person name="Ritari J."/>
            <person name="Douillard F.P."/>
            <person name="Paul Ross R."/>
            <person name="Yang R."/>
            <person name="Briner A.E."/>
            <person name="Felis G.E."/>
            <person name="de Vos W.M."/>
            <person name="Barrangou R."/>
            <person name="Klaenhammer T.R."/>
            <person name="Caufield P.W."/>
            <person name="Cui Y."/>
            <person name="Zhang H."/>
            <person name="O'Toole P.W."/>
        </authorList>
    </citation>
    <scope>NUCLEOTIDE SEQUENCE [LARGE SCALE GENOMIC DNA]</scope>
    <source>
        <strain evidence="3 5">DSM 18382</strain>
    </source>
</reference>
<organism evidence="2 4">
    <name type="scientific">Lentilactobacillus farraginis DSM 18382 = JCM 14108</name>
    <dbReference type="NCBI Taxonomy" id="1423743"/>
    <lineage>
        <taxon>Bacteria</taxon>
        <taxon>Bacillati</taxon>
        <taxon>Bacillota</taxon>
        <taxon>Bacilli</taxon>
        <taxon>Lactobacillales</taxon>
        <taxon>Lactobacillaceae</taxon>
        <taxon>Lentilactobacillus</taxon>
    </lineage>
</organism>
<dbReference type="EMBL" id="AZFY01000033">
    <property type="protein sequence ID" value="KRM10287.1"/>
    <property type="molecule type" value="Genomic_DNA"/>
</dbReference>
<dbReference type="Proteomes" id="UP000019488">
    <property type="component" value="Unassembled WGS sequence"/>
</dbReference>
<dbReference type="SUPFAM" id="SSF53448">
    <property type="entry name" value="Nucleotide-diphospho-sugar transferases"/>
    <property type="match status" value="1"/>
</dbReference>
<dbReference type="Proteomes" id="UP000051966">
    <property type="component" value="Unassembled WGS sequence"/>
</dbReference>
<sequence length="340" mass="39966">MKKALFTDQVRIIPYQFDHRELSIIVPFHGKDNRVLYSLLSSIARQVGVKLAQIEVIVIIDGGDHFSINLKDIFPDLNIKLFYLPKVVGPGPTRSEGLKHAHGRFVMFCDADDQLYSCTSLFLMWQQVQKNPTAQIIMAKYANEQLNASKQPYLATWDYNFGSVYPSWFNLEFLRSYKIDFHPALHRYYEDTFFMGVAFRIAKKVVFLDKKIYTHTLNPNSLIHQSSIASRQKAFLTEFCRENYYWFKESQRRFPQTIQNDLNNFIVSLYYMYYQYNLNDKELDERLKVILGKIVKYNKNFWQGWTTQIQIIADKTVSTDSAGISSQNLKKFISTFFNND</sequence>